<dbReference type="AlphaFoldDB" id="A0AAU2JHR0"/>
<reference evidence="2" key="1">
    <citation type="submission" date="2022-10" db="EMBL/GenBank/DDBJ databases">
        <title>The complete genomes of actinobacterial strains from the NBC collection.</title>
        <authorList>
            <person name="Joergensen T.S."/>
            <person name="Alvarez Arevalo M."/>
            <person name="Sterndorff E.B."/>
            <person name="Faurdal D."/>
            <person name="Vuksanovic O."/>
            <person name="Mourched A.-S."/>
            <person name="Charusanti P."/>
            <person name="Shaw S."/>
            <person name="Blin K."/>
            <person name="Weber T."/>
        </authorList>
    </citation>
    <scope>NUCLEOTIDE SEQUENCE</scope>
    <source>
        <strain evidence="2">NBC_00049</strain>
    </source>
</reference>
<sequence>MEQEPMTGEVFPDTDEGWFNYRRQLVKRGSEVSARLCAATSAEQRIHAEEEFNRVVEQTRSSEAVYAEWRQEKQALAFAADVEDRTSRLREASMARDGGVPRDPSWSALSRTDSPAGPSAVTLDEEGERLSQLIAGGRAEREGLFMRISRREAMALIAMLDEFAMRLMVARAAGDVTQGDAYVQALMEAAEDLHSRPFHE</sequence>
<evidence type="ECO:0000313" key="2">
    <source>
        <dbReference type="EMBL" id="WTU72264.1"/>
    </source>
</evidence>
<organism evidence="2">
    <name type="scientific">Streptomyces sp. NBC_00049</name>
    <dbReference type="NCBI Taxonomy" id="2903617"/>
    <lineage>
        <taxon>Bacteria</taxon>
        <taxon>Bacillati</taxon>
        <taxon>Actinomycetota</taxon>
        <taxon>Actinomycetes</taxon>
        <taxon>Kitasatosporales</taxon>
        <taxon>Streptomycetaceae</taxon>
        <taxon>Streptomyces</taxon>
    </lineage>
</organism>
<dbReference type="EMBL" id="CP108264">
    <property type="protein sequence ID" value="WTU72264.1"/>
    <property type="molecule type" value="Genomic_DNA"/>
</dbReference>
<protein>
    <submittedName>
        <fullName evidence="2">Uncharacterized protein</fullName>
    </submittedName>
</protein>
<proteinExistence type="predicted"/>
<name>A0AAU2JHR0_9ACTN</name>
<feature type="region of interest" description="Disordered" evidence="1">
    <location>
        <begin position="90"/>
        <end position="121"/>
    </location>
</feature>
<gene>
    <name evidence="2" type="ORF">OG327_02370</name>
</gene>
<accession>A0AAU2JHR0</accession>
<evidence type="ECO:0000256" key="1">
    <source>
        <dbReference type="SAM" id="MobiDB-lite"/>
    </source>
</evidence>